<evidence type="ECO:0000256" key="6">
    <source>
        <dbReference type="RuleBase" id="RU361235"/>
    </source>
</evidence>
<evidence type="ECO:0000259" key="7">
    <source>
        <dbReference type="Pfam" id="PF00135"/>
    </source>
</evidence>
<dbReference type="PANTHER" id="PTHR11559">
    <property type="entry name" value="CARBOXYLESTERASE"/>
    <property type="match status" value="1"/>
</dbReference>
<feature type="chain" id="PRO_5011825193" description="Carboxylic ester hydrolase" evidence="6">
    <location>
        <begin position="18"/>
        <end position="574"/>
    </location>
</feature>
<keyword evidence="2" id="KW-0719">Serine esterase</keyword>
<comment type="similarity">
    <text evidence="1 6">Belongs to the type-B carboxylesterase/lipase family.</text>
</comment>
<dbReference type="InterPro" id="IPR019826">
    <property type="entry name" value="Carboxylesterase_B_AS"/>
</dbReference>
<dbReference type="AlphaFoldDB" id="A0A1U9X1U0"/>
<feature type="signal peptide" evidence="6">
    <location>
        <begin position="1"/>
        <end position="17"/>
    </location>
</feature>
<dbReference type="SUPFAM" id="SSF53474">
    <property type="entry name" value="alpha/beta-Hydrolases"/>
    <property type="match status" value="1"/>
</dbReference>
<name>A0A1U9X1U0_CNAME</name>
<dbReference type="GO" id="GO:0052689">
    <property type="term" value="F:carboxylic ester hydrolase activity"/>
    <property type="evidence" value="ECO:0007669"/>
    <property type="project" value="UniProtKB-KW"/>
</dbReference>
<reference evidence="8" key="1">
    <citation type="submission" date="2016-10" db="EMBL/GenBank/DDBJ databases">
        <title>Identification of putative carboxylesterase genes from the rice leaffolder, Cnaphalocrocis medinalis.</title>
        <authorList>
            <person name="Liu S."/>
        </authorList>
    </citation>
    <scope>NUCLEOTIDE SEQUENCE</scope>
    <source>
        <strain evidence="8">HF</strain>
    </source>
</reference>
<feature type="domain" description="Carboxylesterase type B" evidence="7">
    <location>
        <begin position="23"/>
        <end position="543"/>
    </location>
</feature>
<evidence type="ECO:0000256" key="5">
    <source>
        <dbReference type="ARBA" id="ARBA00023180"/>
    </source>
</evidence>
<evidence type="ECO:0000256" key="1">
    <source>
        <dbReference type="ARBA" id="ARBA00005964"/>
    </source>
</evidence>
<protein>
    <recommendedName>
        <fullName evidence="6">Carboxylic ester hydrolase</fullName>
        <ecNumber evidence="6">3.1.1.-</ecNumber>
    </recommendedName>
</protein>
<evidence type="ECO:0000313" key="8">
    <source>
        <dbReference type="EMBL" id="AQY62725.1"/>
    </source>
</evidence>
<accession>A0A1U9X1U0</accession>
<dbReference type="Gene3D" id="3.40.50.1820">
    <property type="entry name" value="alpha/beta hydrolase"/>
    <property type="match status" value="1"/>
</dbReference>
<evidence type="ECO:0000256" key="2">
    <source>
        <dbReference type="ARBA" id="ARBA00022487"/>
    </source>
</evidence>
<dbReference type="InterPro" id="IPR050309">
    <property type="entry name" value="Type-B_Carboxylest/Lipase"/>
</dbReference>
<evidence type="ECO:0000256" key="4">
    <source>
        <dbReference type="ARBA" id="ARBA00023157"/>
    </source>
</evidence>
<keyword evidence="4" id="KW-1015">Disulfide bond</keyword>
<keyword evidence="5" id="KW-0325">Glycoprotein</keyword>
<proteinExistence type="evidence at transcript level"/>
<dbReference type="EC" id="3.1.1.-" evidence="6"/>
<dbReference type="InterPro" id="IPR029058">
    <property type="entry name" value="AB_hydrolase_fold"/>
</dbReference>
<dbReference type="InterPro" id="IPR002018">
    <property type="entry name" value="CarbesteraseB"/>
</dbReference>
<organism evidence="8">
    <name type="scientific">Cnaphalocrocis medinalis</name>
    <name type="common">Rice leaffolder moth</name>
    <dbReference type="NCBI Taxonomy" id="437488"/>
    <lineage>
        <taxon>Eukaryota</taxon>
        <taxon>Metazoa</taxon>
        <taxon>Ecdysozoa</taxon>
        <taxon>Arthropoda</taxon>
        <taxon>Hexapoda</taxon>
        <taxon>Insecta</taxon>
        <taxon>Pterygota</taxon>
        <taxon>Neoptera</taxon>
        <taxon>Endopterygota</taxon>
        <taxon>Lepidoptera</taxon>
        <taxon>Glossata</taxon>
        <taxon>Ditrysia</taxon>
        <taxon>Pyraloidea</taxon>
        <taxon>Crambidae</taxon>
        <taxon>Pyraustinae</taxon>
        <taxon>Cnaphalocrocis</taxon>
    </lineage>
</organism>
<keyword evidence="3 6" id="KW-0378">Hydrolase</keyword>
<dbReference type="Pfam" id="PF00135">
    <property type="entry name" value="COesterase"/>
    <property type="match status" value="1"/>
</dbReference>
<sequence>MKTAVVLIFTLGAWVRAADDCVIAETEFGLVCGARKKATNGEDFVSFLGIRYAKPPLGELRFAEPQNPDPHDGVFDATTPGLICPQTDRPLSPQLENPPMGEDCLRINVHVPLASLPDGPDRGGRGKPLLPVLVFIHGGSFAAGSGNPDVHGPEYLITKDIVIVTFNYRLSAIGFLSMNSKYIPGNAGLRDCFFALKWVKRNIRFFGGDPEEVTLGGLSAGGALAHLLSISPATQGLGLFKRGIYLSGVGIGNFFSAAPLYPKILSLTFLQGMGISSFRSAKTIHQELINAPIEKILEAQKYVQNRTGIFLFAPVVETPRAGFTTMLPKDPEALLTEGYGKDITTLFGFANNECQAFKKALIDGNLQKILRTVPVLIVPQNLLFTSNALTIPVLTMKVSSEYFNSSLPTLEKFLPLCNDGLYKYPALRSVDKRLAVSAAPTYIYEFGYHGEVSVIRQVLMMDWPGAAHSEDLPYFFRPNLFYEIMKPDKEVDELAQPDPDSRMRLWMTTFIANFVKTGSPSSNPSAWQPAGPQLEYQSIEEPMQYKFQPAYPYLREKKKFFDKLYKIGRVEVFG</sequence>
<evidence type="ECO:0000256" key="3">
    <source>
        <dbReference type="ARBA" id="ARBA00022801"/>
    </source>
</evidence>
<dbReference type="PROSITE" id="PS00122">
    <property type="entry name" value="CARBOXYLESTERASE_B_1"/>
    <property type="match status" value="1"/>
</dbReference>
<dbReference type="EMBL" id="KY021836">
    <property type="protein sequence ID" value="AQY62725.1"/>
    <property type="molecule type" value="mRNA"/>
</dbReference>
<keyword evidence="6" id="KW-0732">Signal</keyword>